<dbReference type="STRING" id="3750.A0A498IAC8"/>
<evidence type="ECO:0000313" key="1">
    <source>
        <dbReference type="EMBL" id="RXH80130.1"/>
    </source>
</evidence>
<sequence length="84" mass="9171">MLLLGGGGGGGGLGGGLIACQGSFKVCPDRSKYVYWDPLHLTEAANFIVARHVMDVHDEDFIPNGYLLISQKCSCLFHFWRLLS</sequence>
<accession>A0A498IAC8</accession>
<dbReference type="InterPro" id="IPR036514">
    <property type="entry name" value="SGNH_hydro_sf"/>
</dbReference>
<protein>
    <recommendedName>
        <fullName evidence="3">GDSL esterase/lipase</fullName>
    </recommendedName>
</protein>
<organism evidence="1 2">
    <name type="scientific">Malus domestica</name>
    <name type="common">Apple</name>
    <name type="synonym">Pyrus malus</name>
    <dbReference type="NCBI Taxonomy" id="3750"/>
    <lineage>
        <taxon>Eukaryota</taxon>
        <taxon>Viridiplantae</taxon>
        <taxon>Streptophyta</taxon>
        <taxon>Embryophyta</taxon>
        <taxon>Tracheophyta</taxon>
        <taxon>Spermatophyta</taxon>
        <taxon>Magnoliopsida</taxon>
        <taxon>eudicotyledons</taxon>
        <taxon>Gunneridae</taxon>
        <taxon>Pentapetalae</taxon>
        <taxon>rosids</taxon>
        <taxon>fabids</taxon>
        <taxon>Rosales</taxon>
        <taxon>Rosaceae</taxon>
        <taxon>Amygdaloideae</taxon>
        <taxon>Maleae</taxon>
        <taxon>Malus</taxon>
    </lineage>
</organism>
<evidence type="ECO:0008006" key="3">
    <source>
        <dbReference type="Google" id="ProtNLM"/>
    </source>
</evidence>
<evidence type="ECO:0000313" key="2">
    <source>
        <dbReference type="Proteomes" id="UP000290289"/>
    </source>
</evidence>
<reference evidence="1 2" key="1">
    <citation type="submission" date="2018-10" db="EMBL/GenBank/DDBJ databases">
        <title>A high-quality apple genome assembly.</title>
        <authorList>
            <person name="Hu J."/>
        </authorList>
    </citation>
    <scope>NUCLEOTIDE SEQUENCE [LARGE SCALE GENOMIC DNA]</scope>
    <source>
        <strain evidence="2">cv. HFTH1</strain>
        <tissue evidence="1">Young leaf</tissue>
    </source>
</reference>
<keyword evidence="2" id="KW-1185">Reference proteome</keyword>
<proteinExistence type="predicted"/>
<dbReference type="Proteomes" id="UP000290289">
    <property type="component" value="Chromosome 13"/>
</dbReference>
<dbReference type="EMBL" id="RDQH01000339">
    <property type="protein sequence ID" value="RXH80130.1"/>
    <property type="molecule type" value="Genomic_DNA"/>
</dbReference>
<name>A0A498IAC8_MALDO</name>
<dbReference type="AlphaFoldDB" id="A0A498IAC8"/>
<gene>
    <name evidence="1" type="ORF">DVH24_041277</name>
</gene>
<dbReference type="Gene3D" id="3.40.50.1110">
    <property type="entry name" value="SGNH hydrolase"/>
    <property type="match status" value="1"/>
</dbReference>
<comment type="caution">
    <text evidence="1">The sequence shown here is derived from an EMBL/GenBank/DDBJ whole genome shotgun (WGS) entry which is preliminary data.</text>
</comment>